<reference evidence="1" key="1">
    <citation type="journal article" date="2023" name="Insect Mol. Biol.">
        <title>Genome sequencing provides insights into the evolution of gene families encoding plant cell wall-degrading enzymes in longhorned beetles.</title>
        <authorList>
            <person name="Shin N.R."/>
            <person name="Okamura Y."/>
            <person name="Kirsch R."/>
            <person name="Pauchet Y."/>
        </authorList>
    </citation>
    <scope>NUCLEOTIDE SEQUENCE</scope>
    <source>
        <strain evidence="1">AMC_N1</strain>
    </source>
</reference>
<protein>
    <submittedName>
        <fullName evidence="1">Uncharacterized protein</fullName>
    </submittedName>
</protein>
<keyword evidence="2" id="KW-1185">Reference proteome</keyword>
<dbReference type="AlphaFoldDB" id="A0AAV8YM28"/>
<comment type="caution">
    <text evidence="1">The sequence shown here is derived from an EMBL/GenBank/DDBJ whole genome shotgun (WGS) entry which is preliminary data.</text>
</comment>
<name>A0AAV8YM28_9CUCU</name>
<dbReference type="SUPFAM" id="SSF54001">
    <property type="entry name" value="Cysteine proteinases"/>
    <property type="match status" value="1"/>
</dbReference>
<evidence type="ECO:0000313" key="1">
    <source>
        <dbReference type="EMBL" id="KAJ8951803.1"/>
    </source>
</evidence>
<dbReference type="EMBL" id="JAPWTK010000078">
    <property type="protein sequence ID" value="KAJ8951803.1"/>
    <property type="molecule type" value="Genomic_DNA"/>
</dbReference>
<evidence type="ECO:0000313" key="2">
    <source>
        <dbReference type="Proteomes" id="UP001162162"/>
    </source>
</evidence>
<organism evidence="1 2">
    <name type="scientific">Aromia moschata</name>
    <dbReference type="NCBI Taxonomy" id="1265417"/>
    <lineage>
        <taxon>Eukaryota</taxon>
        <taxon>Metazoa</taxon>
        <taxon>Ecdysozoa</taxon>
        <taxon>Arthropoda</taxon>
        <taxon>Hexapoda</taxon>
        <taxon>Insecta</taxon>
        <taxon>Pterygota</taxon>
        <taxon>Neoptera</taxon>
        <taxon>Endopterygota</taxon>
        <taxon>Coleoptera</taxon>
        <taxon>Polyphaga</taxon>
        <taxon>Cucujiformia</taxon>
        <taxon>Chrysomeloidea</taxon>
        <taxon>Cerambycidae</taxon>
        <taxon>Cerambycinae</taxon>
        <taxon>Callichromatini</taxon>
        <taxon>Aromia</taxon>
    </lineage>
</organism>
<sequence>MDPSVAVCFFCKTEADFNDLCQRIKSELIDPEKQPLFEITYNKPKEWSPTLENAIEAGPASFSDLQATGRHFDSDHEFEIL</sequence>
<dbReference type="Proteomes" id="UP001162162">
    <property type="component" value="Unassembled WGS sequence"/>
</dbReference>
<accession>A0AAV8YM28</accession>
<dbReference type="InterPro" id="IPR038765">
    <property type="entry name" value="Papain-like_cys_pep_sf"/>
</dbReference>
<gene>
    <name evidence="1" type="ORF">NQ318_019776</name>
</gene>
<proteinExistence type="predicted"/>